<keyword evidence="1" id="KW-0614">Plasmid</keyword>
<keyword evidence="2" id="KW-1185">Reference proteome</keyword>
<organism evidence="1 2">
    <name type="scientific">Polaromonas naphthalenivorans (strain CJ2)</name>
    <dbReference type="NCBI Taxonomy" id="365044"/>
    <lineage>
        <taxon>Bacteria</taxon>
        <taxon>Pseudomonadati</taxon>
        <taxon>Pseudomonadota</taxon>
        <taxon>Betaproteobacteria</taxon>
        <taxon>Burkholderiales</taxon>
        <taxon>Comamonadaceae</taxon>
        <taxon>Polaromonas</taxon>
    </lineage>
</organism>
<sequence>MYQRIPQDRIDLFEVQNRYKYWNNLHMIASFTQLSCFRNQLFDRSYALQRFVLVYGGINKCKFSDIDRIDFLISSLLTFSCTQVARMQTKQDKAPAHDAMT</sequence>
<dbReference type="AlphaFoldDB" id="A1VWP0"/>
<dbReference type="Proteomes" id="UP000000644">
    <property type="component" value="Plasmid pPNAP04"/>
</dbReference>
<protein>
    <submittedName>
        <fullName evidence="1">Uncharacterized protein</fullName>
    </submittedName>
</protein>
<dbReference type="HOGENOM" id="CLU_2288975_0_0_4"/>
<accession>A1VWP0</accession>
<gene>
    <name evidence="1" type="ordered locus">Pnap_4651</name>
</gene>
<dbReference type="KEGG" id="pna:Pnap_4651"/>
<evidence type="ECO:0000313" key="2">
    <source>
        <dbReference type="Proteomes" id="UP000000644"/>
    </source>
</evidence>
<reference evidence="2" key="1">
    <citation type="journal article" date="2009" name="Environ. Microbiol.">
        <title>The genome of Polaromonas naphthalenivorans strain CJ2, isolated from coal tar-contaminated sediment, reveals physiological and metabolic versatility and evolution through extensive horizontal gene transfer.</title>
        <authorList>
            <person name="Yagi J.M."/>
            <person name="Sims D."/>
            <person name="Brettin T."/>
            <person name="Bruce D."/>
            <person name="Madsen E.L."/>
        </authorList>
    </citation>
    <scope>NUCLEOTIDE SEQUENCE [LARGE SCALE GENOMIC DNA]</scope>
    <source>
        <strain evidence="2">CJ2</strain>
        <plasmid evidence="2">Plasmid pPNAP04</plasmid>
    </source>
</reference>
<dbReference type="EMBL" id="CP000533">
    <property type="protein sequence ID" value="ABM40068.1"/>
    <property type="molecule type" value="Genomic_DNA"/>
</dbReference>
<proteinExistence type="predicted"/>
<geneLocation type="plasmid" evidence="1 2">
    <name>pPNAP04</name>
</geneLocation>
<name>A1VWP0_POLNA</name>
<evidence type="ECO:0000313" key="1">
    <source>
        <dbReference type="EMBL" id="ABM40068.1"/>
    </source>
</evidence>